<dbReference type="Proteomes" id="UP001218218">
    <property type="component" value="Unassembled WGS sequence"/>
</dbReference>
<dbReference type="AlphaFoldDB" id="A0AAD6YZ40"/>
<comment type="caution">
    <text evidence="1">The sequence shown here is derived from an EMBL/GenBank/DDBJ whole genome shotgun (WGS) entry which is preliminary data.</text>
</comment>
<gene>
    <name evidence="1" type="ORF">DFH08DRAFT_723668</name>
</gene>
<dbReference type="EMBL" id="JARIHO010000123">
    <property type="protein sequence ID" value="KAJ7301945.1"/>
    <property type="molecule type" value="Genomic_DNA"/>
</dbReference>
<name>A0AAD6YZ40_9AGAR</name>
<evidence type="ECO:0000313" key="2">
    <source>
        <dbReference type="Proteomes" id="UP001218218"/>
    </source>
</evidence>
<accession>A0AAD6YZ40</accession>
<proteinExistence type="predicted"/>
<sequence length="113" mass="13662">LNFLNLAQYPMHTSKTLQLQTNALQIFHENESVFIELGIRDGFNIPKIHYDVHYPMYFKLFGFSDNTEYTEQLHIYLAKDAYHSTNFKDTFPPMTLWLKHKEKIFCHEKFIQW</sequence>
<reference evidence="1" key="1">
    <citation type="submission" date="2023-03" db="EMBL/GenBank/DDBJ databases">
        <title>Massive genome expansion in bonnet fungi (Mycena s.s.) driven by repeated elements and novel gene families across ecological guilds.</title>
        <authorList>
            <consortium name="Lawrence Berkeley National Laboratory"/>
            <person name="Harder C.B."/>
            <person name="Miyauchi S."/>
            <person name="Viragh M."/>
            <person name="Kuo A."/>
            <person name="Thoen E."/>
            <person name="Andreopoulos B."/>
            <person name="Lu D."/>
            <person name="Skrede I."/>
            <person name="Drula E."/>
            <person name="Henrissat B."/>
            <person name="Morin E."/>
            <person name="Kohler A."/>
            <person name="Barry K."/>
            <person name="LaButti K."/>
            <person name="Morin E."/>
            <person name="Salamov A."/>
            <person name="Lipzen A."/>
            <person name="Mereny Z."/>
            <person name="Hegedus B."/>
            <person name="Baldrian P."/>
            <person name="Stursova M."/>
            <person name="Weitz H."/>
            <person name="Taylor A."/>
            <person name="Grigoriev I.V."/>
            <person name="Nagy L.G."/>
            <person name="Martin F."/>
            <person name="Kauserud H."/>
        </authorList>
    </citation>
    <scope>NUCLEOTIDE SEQUENCE</scope>
    <source>
        <strain evidence="1">CBHHK002</strain>
    </source>
</reference>
<protein>
    <submittedName>
        <fullName evidence="1">Uncharacterized protein</fullName>
    </submittedName>
</protein>
<evidence type="ECO:0000313" key="1">
    <source>
        <dbReference type="EMBL" id="KAJ7301945.1"/>
    </source>
</evidence>
<feature type="non-terminal residue" evidence="1">
    <location>
        <position position="1"/>
    </location>
</feature>
<keyword evidence="2" id="KW-1185">Reference proteome</keyword>
<organism evidence="1 2">
    <name type="scientific">Mycena albidolilacea</name>
    <dbReference type="NCBI Taxonomy" id="1033008"/>
    <lineage>
        <taxon>Eukaryota</taxon>
        <taxon>Fungi</taxon>
        <taxon>Dikarya</taxon>
        <taxon>Basidiomycota</taxon>
        <taxon>Agaricomycotina</taxon>
        <taxon>Agaricomycetes</taxon>
        <taxon>Agaricomycetidae</taxon>
        <taxon>Agaricales</taxon>
        <taxon>Marasmiineae</taxon>
        <taxon>Mycenaceae</taxon>
        <taxon>Mycena</taxon>
    </lineage>
</organism>